<dbReference type="Proteomes" id="UP000594903">
    <property type="component" value="Chromosome"/>
</dbReference>
<reference evidence="4 7" key="2">
    <citation type="submission" date="2020-12" db="EMBL/GenBank/DDBJ databases">
        <title>FDA dAtabase for Regulatory Grade micrObial Sequences (FDA-ARGOS): Supporting development and validation of Infectious Disease Dx tests.</title>
        <authorList>
            <person name="Sproer C."/>
            <person name="Gronow S."/>
            <person name="Severitt S."/>
            <person name="Schroder I."/>
            <person name="Tallon L."/>
            <person name="Sadzewicz L."/>
            <person name="Zhao X."/>
            <person name="Boylan J."/>
            <person name="Ott S."/>
            <person name="Bowen H."/>
            <person name="Vavikolanu K."/>
            <person name="Mehta A."/>
            <person name="Aluvathingal J."/>
            <person name="Nadendla S."/>
            <person name="Lowell S."/>
            <person name="Myers T."/>
            <person name="Yan Y."/>
            <person name="Sichtig H."/>
        </authorList>
    </citation>
    <scope>NUCLEOTIDE SEQUENCE [LARGE SCALE GENOMIC DNA]</scope>
    <source>
        <strain evidence="4 7">FDAARGOS_872</strain>
    </source>
</reference>
<evidence type="ECO:0000313" key="6">
    <source>
        <dbReference type="Proteomes" id="UP000254603"/>
    </source>
</evidence>
<dbReference type="OrthoDB" id="9794876at2"/>
<dbReference type="InterPro" id="IPR011335">
    <property type="entry name" value="Restrct_endonuc-II-like"/>
</dbReference>
<accession>A0A378XFG0</accession>
<evidence type="ECO:0000313" key="5">
    <source>
        <dbReference type="EMBL" id="SUA53484.1"/>
    </source>
</evidence>
<dbReference type="AlphaFoldDB" id="A0A378XFG0"/>
<sequence length="187" mass="21480">MKNDKTQININNTTLKVAMQQVPCEQEVVFNLASTPDLRRPYGRYGKRRNKRRASIHSTKSAPSPSLSSSQAQGQSFEQRAISFLQTKGLRLIAKNLRCKAGEIDCVMLDKSTLVFVEVRQRSHRHISNAAASITKEKQRKIKLAANYFLPKLHQHLGLNEPPYCRFDVVTYDGEEQSHRWFINAFY</sequence>
<feature type="region of interest" description="Disordered" evidence="3">
    <location>
        <begin position="40"/>
        <end position="72"/>
    </location>
</feature>
<organism evidence="5 6">
    <name type="scientific">Oligella ureolytica</name>
    <dbReference type="NCBI Taxonomy" id="90244"/>
    <lineage>
        <taxon>Bacteria</taxon>
        <taxon>Pseudomonadati</taxon>
        <taxon>Pseudomonadota</taxon>
        <taxon>Betaproteobacteria</taxon>
        <taxon>Burkholderiales</taxon>
        <taxon>Alcaligenaceae</taxon>
        <taxon>Oligella</taxon>
    </lineage>
</organism>
<dbReference type="PANTHER" id="PTHR34039:SF1">
    <property type="entry name" value="UPF0102 PROTEIN YRAN"/>
    <property type="match status" value="1"/>
</dbReference>
<dbReference type="PANTHER" id="PTHR34039">
    <property type="entry name" value="UPF0102 PROTEIN YRAN"/>
    <property type="match status" value="1"/>
</dbReference>
<dbReference type="Pfam" id="PF02021">
    <property type="entry name" value="UPF0102"/>
    <property type="match status" value="1"/>
</dbReference>
<dbReference type="GO" id="GO:0003676">
    <property type="term" value="F:nucleic acid binding"/>
    <property type="evidence" value="ECO:0007669"/>
    <property type="project" value="InterPro"/>
</dbReference>
<dbReference type="RefSeq" id="WP_018574059.1">
    <property type="nucleotide sequence ID" value="NZ_CP065725.1"/>
</dbReference>
<dbReference type="HAMAP" id="MF_00048">
    <property type="entry name" value="UPF0102"/>
    <property type="match status" value="1"/>
</dbReference>
<dbReference type="NCBIfam" id="TIGR00252">
    <property type="entry name" value="YraN family protein"/>
    <property type="match status" value="1"/>
</dbReference>
<evidence type="ECO:0000313" key="4">
    <source>
        <dbReference type="EMBL" id="QPT41028.1"/>
    </source>
</evidence>
<evidence type="ECO:0000256" key="3">
    <source>
        <dbReference type="SAM" id="MobiDB-lite"/>
    </source>
</evidence>
<comment type="similarity">
    <text evidence="1 2">Belongs to the UPF0102 family.</text>
</comment>
<evidence type="ECO:0000313" key="7">
    <source>
        <dbReference type="Proteomes" id="UP000594903"/>
    </source>
</evidence>
<evidence type="ECO:0000256" key="1">
    <source>
        <dbReference type="ARBA" id="ARBA00006738"/>
    </source>
</evidence>
<dbReference type="NCBIfam" id="NF009150">
    <property type="entry name" value="PRK12497.1-3"/>
    <property type="match status" value="1"/>
</dbReference>
<reference evidence="5 6" key="1">
    <citation type="submission" date="2018-06" db="EMBL/GenBank/DDBJ databases">
        <authorList>
            <consortium name="Pathogen Informatics"/>
            <person name="Doyle S."/>
        </authorList>
    </citation>
    <scope>NUCLEOTIDE SEQUENCE [LARGE SCALE GENOMIC DNA]</scope>
    <source>
        <strain evidence="5 6">NCTC11997</strain>
    </source>
</reference>
<dbReference type="SUPFAM" id="SSF52980">
    <property type="entry name" value="Restriction endonuclease-like"/>
    <property type="match status" value="1"/>
</dbReference>
<dbReference type="STRING" id="1122619.GCA_000373745_00875"/>
<gene>
    <name evidence="4" type="ORF">I6G29_05660</name>
    <name evidence="5" type="ORF">NCTC11997_01187</name>
</gene>
<dbReference type="Gene3D" id="3.40.1350.10">
    <property type="match status" value="1"/>
</dbReference>
<dbReference type="EMBL" id="UGSB01000001">
    <property type="protein sequence ID" value="SUA53484.1"/>
    <property type="molecule type" value="Genomic_DNA"/>
</dbReference>
<dbReference type="EMBL" id="CP065725">
    <property type="protein sequence ID" value="QPT41028.1"/>
    <property type="molecule type" value="Genomic_DNA"/>
</dbReference>
<keyword evidence="7" id="KW-1185">Reference proteome</keyword>
<dbReference type="InterPro" id="IPR003509">
    <property type="entry name" value="UPF0102_YraN-like"/>
</dbReference>
<feature type="compositionally biased region" description="Basic residues" evidence="3">
    <location>
        <begin position="41"/>
        <end position="55"/>
    </location>
</feature>
<protein>
    <recommendedName>
        <fullName evidence="2">UPF0102 protein I6G29_05660</fullName>
    </recommendedName>
</protein>
<dbReference type="Proteomes" id="UP000254603">
    <property type="component" value="Unassembled WGS sequence"/>
</dbReference>
<name>A0A378XFG0_9BURK</name>
<feature type="compositionally biased region" description="Low complexity" evidence="3">
    <location>
        <begin position="61"/>
        <end position="72"/>
    </location>
</feature>
<dbReference type="InterPro" id="IPR011856">
    <property type="entry name" value="tRNA_endonuc-like_dom_sf"/>
</dbReference>
<proteinExistence type="inferred from homology"/>
<evidence type="ECO:0000256" key="2">
    <source>
        <dbReference type="HAMAP-Rule" id="MF_00048"/>
    </source>
</evidence>